<dbReference type="GO" id="GO:0017004">
    <property type="term" value="P:cytochrome complex assembly"/>
    <property type="evidence" value="ECO:0007669"/>
    <property type="project" value="InterPro"/>
</dbReference>
<dbReference type="AlphaFoldDB" id="A0A5B0EEA9"/>
<dbReference type="InterPro" id="IPR051790">
    <property type="entry name" value="Cytochrome_c-biogenesis_DsbD"/>
</dbReference>
<evidence type="ECO:0000256" key="6">
    <source>
        <dbReference type="SAM" id="Phobius"/>
    </source>
</evidence>
<comment type="caution">
    <text evidence="8">The sequence shown here is derived from an EMBL/GenBank/DDBJ whole genome shotgun (WGS) entry which is preliminary data.</text>
</comment>
<name>A0A5B0EEA9_9MICC</name>
<feature type="transmembrane region" description="Helical" evidence="6">
    <location>
        <begin position="39"/>
        <end position="61"/>
    </location>
</feature>
<keyword evidence="5 6" id="KW-0472">Membrane</keyword>
<gene>
    <name evidence="8" type="ORF">FQ154_08830</name>
</gene>
<feature type="transmembrane region" description="Helical" evidence="6">
    <location>
        <begin position="243"/>
        <end position="263"/>
    </location>
</feature>
<dbReference type="InterPro" id="IPR003834">
    <property type="entry name" value="Cyt_c_assmbl_TM_dom"/>
</dbReference>
<dbReference type="RefSeq" id="WP_149619405.1">
    <property type="nucleotide sequence ID" value="NZ_JBITUG010000003.1"/>
</dbReference>
<dbReference type="PANTHER" id="PTHR31272">
    <property type="entry name" value="CYTOCHROME C-TYPE BIOGENESIS PROTEIN HI_1454-RELATED"/>
    <property type="match status" value="1"/>
</dbReference>
<feature type="transmembrane region" description="Helical" evidence="6">
    <location>
        <begin position="6"/>
        <end position="32"/>
    </location>
</feature>
<dbReference type="GO" id="GO:0016020">
    <property type="term" value="C:membrane"/>
    <property type="evidence" value="ECO:0007669"/>
    <property type="project" value="UniProtKB-SubCell"/>
</dbReference>
<dbReference type="Pfam" id="PF02683">
    <property type="entry name" value="DsbD_TM"/>
    <property type="match status" value="1"/>
</dbReference>
<evidence type="ECO:0000256" key="4">
    <source>
        <dbReference type="ARBA" id="ARBA00022989"/>
    </source>
</evidence>
<comment type="similarity">
    <text evidence="2">Belongs to the DsbD family.</text>
</comment>
<protein>
    <submittedName>
        <fullName evidence="8">Cytochrome c biogenesis protein CcdA</fullName>
    </submittedName>
</protein>
<dbReference type="OrthoDB" id="4332145at2"/>
<sequence>MELGFAYALIGGMLGVLSPCNALLLPAFFANIATSRAKLLSLGSVFLVGLLATLVPLGLGLGWLGGSFTLDRGLLLGVAGWVLIALGLFTALGGGMDFSRLIPGRAHRNSGSLAATFALGAVSGVAGFCTGPVLGAILTLALTSASPVRGGTLLGLYGVGMVLPIMLIAVLIRTLGHRSVSWLRGRRFGIGRLRLHTTSLLMGAITVLVGWLMIFTNGMAAVPELLPTGFVAALEDLGRGLDAVIPSWVWTALIGALLLLWWVRAAISRTNATATAGALDGQAVHESTDGETTPKN</sequence>
<comment type="subcellular location">
    <subcellularLocation>
        <location evidence="1">Membrane</location>
        <topology evidence="1">Multi-pass membrane protein</topology>
    </subcellularLocation>
</comment>
<dbReference type="EMBL" id="VOBL01000007">
    <property type="protein sequence ID" value="KAA0977387.1"/>
    <property type="molecule type" value="Genomic_DNA"/>
</dbReference>
<keyword evidence="4 6" id="KW-1133">Transmembrane helix</keyword>
<accession>A0A5B0EEA9</accession>
<evidence type="ECO:0000259" key="7">
    <source>
        <dbReference type="Pfam" id="PF02683"/>
    </source>
</evidence>
<feature type="transmembrane region" description="Helical" evidence="6">
    <location>
        <begin position="197"/>
        <end position="223"/>
    </location>
</feature>
<feature type="transmembrane region" description="Helical" evidence="6">
    <location>
        <begin position="113"/>
        <end position="142"/>
    </location>
</feature>
<evidence type="ECO:0000256" key="2">
    <source>
        <dbReference type="ARBA" id="ARBA00006143"/>
    </source>
</evidence>
<evidence type="ECO:0000256" key="5">
    <source>
        <dbReference type="ARBA" id="ARBA00023136"/>
    </source>
</evidence>
<feature type="transmembrane region" description="Helical" evidence="6">
    <location>
        <begin position="154"/>
        <end position="176"/>
    </location>
</feature>
<dbReference type="Proteomes" id="UP000323856">
    <property type="component" value="Unassembled WGS sequence"/>
</dbReference>
<reference evidence="8 9" key="1">
    <citation type="submission" date="2019-07" db="EMBL/GenBank/DDBJ databases">
        <title>Analysis of the biochemical properties, biological activity and biotechnological potential of siderophores and biosurfactants produced by Antarctic psychrotolerant bacteria.</title>
        <authorList>
            <person name="Styczynski M."/>
            <person name="Krucon T."/>
            <person name="Decewicz P."/>
            <person name="Dziewit L."/>
        </authorList>
    </citation>
    <scope>NUCLEOTIDE SEQUENCE [LARGE SCALE GENOMIC DNA]</scope>
    <source>
        <strain evidence="8 9">ANT_H27</strain>
    </source>
</reference>
<evidence type="ECO:0000256" key="1">
    <source>
        <dbReference type="ARBA" id="ARBA00004141"/>
    </source>
</evidence>
<dbReference type="PANTHER" id="PTHR31272:SF4">
    <property type="entry name" value="CYTOCHROME C-TYPE BIOGENESIS PROTEIN HI_1454-RELATED"/>
    <property type="match status" value="1"/>
</dbReference>
<feature type="domain" description="Cytochrome C biogenesis protein transmembrane" evidence="7">
    <location>
        <begin position="8"/>
        <end position="202"/>
    </location>
</feature>
<evidence type="ECO:0000256" key="3">
    <source>
        <dbReference type="ARBA" id="ARBA00022692"/>
    </source>
</evidence>
<feature type="transmembrane region" description="Helical" evidence="6">
    <location>
        <begin position="73"/>
        <end position="92"/>
    </location>
</feature>
<organism evidence="8 9">
    <name type="scientific">Paeniglutamicibacter gangotriensis</name>
    <dbReference type="NCBI Taxonomy" id="254787"/>
    <lineage>
        <taxon>Bacteria</taxon>
        <taxon>Bacillati</taxon>
        <taxon>Actinomycetota</taxon>
        <taxon>Actinomycetes</taxon>
        <taxon>Micrococcales</taxon>
        <taxon>Micrococcaceae</taxon>
        <taxon>Paeniglutamicibacter</taxon>
    </lineage>
</organism>
<evidence type="ECO:0000313" key="9">
    <source>
        <dbReference type="Proteomes" id="UP000323856"/>
    </source>
</evidence>
<keyword evidence="3 6" id="KW-0812">Transmembrane</keyword>
<proteinExistence type="inferred from homology"/>
<evidence type="ECO:0000313" key="8">
    <source>
        <dbReference type="EMBL" id="KAA0977387.1"/>
    </source>
</evidence>